<evidence type="ECO:0000259" key="6">
    <source>
        <dbReference type="PROSITE" id="PS51898"/>
    </source>
</evidence>
<sequence length="429" mass="47981">MPAAKPLTVKSIEAIKAGSSRREIPDGALQGLYLIVQTTGVKSWAVRYRHAGKPRKMTLGGFPAISLSDAREEARKALRMVSEGRDPATEKAEQEPKRPAHMDLMPALLDEFVTRHVAVKNRPSYVRESKRIVEKNLKPKWKQKLVKTVTKRDVLKLLDEIVDRGSPIMANRVRALLSKFFAWAMERDIVDASPVVSIKAPSEEKTRDRILTDEEIRFLWLAAEKLAYPFGPVVKLLLLTAQRRTEVSDALWDELELEGNNQLWVISVDRAKNKKEHFVPLTASALEIIEGLPKIKPAEDEKAKPIYLFTTTGKTPVSGFSKAKTQLDGEMLAIARKEAEERGEDPEGISIEPWTYHDLRRTAASGMARLSVPVHIVEAVLNHRSGSIKGVAAVYNRYDYAEEKRAALTAWADEVLRLVGRAAPEAGAF</sequence>
<feature type="domain" description="Tyr recombinase" evidence="6">
    <location>
        <begin position="206"/>
        <end position="408"/>
    </location>
</feature>
<dbReference type="InterPro" id="IPR013762">
    <property type="entry name" value="Integrase-like_cat_sf"/>
</dbReference>
<reference evidence="8 9" key="1">
    <citation type="journal article" date="2009" name="Appl. Environ. Microbiol.">
        <title>Rhizobium sp. strain NGR234 possesses a remarkable number of secretion systems.</title>
        <authorList>
            <person name="Schmeisser C."/>
            <person name="Liesegang H."/>
            <person name="Krysciak D."/>
            <person name="Bakkou N."/>
            <person name="Le Quere A."/>
            <person name="Wollherr A."/>
            <person name="Heinemeyer I."/>
            <person name="Morgenstern B."/>
            <person name="Pommerening-Roeser A."/>
            <person name="Flores M."/>
            <person name="Palacios R."/>
            <person name="Brenner S."/>
            <person name="Gottschalk G."/>
            <person name="Schmitz R.A."/>
            <person name="Broughton W.J."/>
            <person name="Perret X."/>
            <person name="Strittmatter A.W."/>
            <person name="Streit W.R."/>
        </authorList>
    </citation>
    <scope>NUCLEOTIDE SEQUENCE [LARGE SCALE GENOMIC DNA]</scope>
    <source>
        <strain evidence="9">NBRC 101917 / NGR234</strain>
    </source>
</reference>
<dbReference type="Pfam" id="PF22022">
    <property type="entry name" value="Phage_int_M"/>
    <property type="match status" value="1"/>
</dbReference>
<evidence type="ECO:0000256" key="2">
    <source>
        <dbReference type="ARBA" id="ARBA00022908"/>
    </source>
</evidence>
<keyword evidence="4" id="KW-0233">DNA recombination</keyword>
<keyword evidence="9" id="KW-1185">Reference proteome</keyword>
<dbReference type="GO" id="GO:0006310">
    <property type="term" value="P:DNA recombination"/>
    <property type="evidence" value="ECO:0007669"/>
    <property type="project" value="UniProtKB-KW"/>
</dbReference>
<evidence type="ECO:0000256" key="1">
    <source>
        <dbReference type="ARBA" id="ARBA00008857"/>
    </source>
</evidence>
<accession>C3MAV8</accession>
<protein>
    <submittedName>
        <fullName evidence="8">DNA integration/recombination/invertion protein</fullName>
    </submittedName>
</protein>
<dbReference type="GO" id="GO:0015074">
    <property type="term" value="P:DNA integration"/>
    <property type="evidence" value="ECO:0007669"/>
    <property type="project" value="UniProtKB-KW"/>
</dbReference>
<gene>
    <name evidence="8" type="ordered locus">NGR_c11660</name>
</gene>
<dbReference type="InterPro" id="IPR025166">
    <property type="entry name" value="Integrase_DNA_bind_dom"/>
</dbReference>
<dbReference type="Pfam" id="PF13356">
    <property type="entry name" value="Arm-DNA-bind_3"/>
    <property type="match status" value="1"/>
</dbReference>
<evidence type="ECO:0000313" key="8">
    <source>
        <dbReference type="EMBL" id="ACP24951.1"/>
    </source>
</evidence>
<dbReference type="GO" id="GO:0003677">
    <property type="term" value="F:DNA binding"/>
    <property type="evidence" value="ECO:0007669"/>
    <property type="project" value="UniProtKB-UniRule"/>
</dbReference>
<feature type="domain" description="Core-binding (CB)" evidence="7">
    <location>
        <begin position="103"/>
        <end position="185"/>
    </location>
</feature>
<dbReference type="AlphaFoldDB" id="C3MAV8"/>
<dbReference type="STRING" id="394.NGR_c11660"/>
<dbReference type="CDD" id="cd00801">
    <property type="entry name" value="INT_P4_C"/>
    <property type="match status" value="1"/>
</dbReference>
<dbReference type="Gene3D" id="1.10.443.10">
    <property type="entry name" value="Intergrase catalytic core"/>
    <property type="match status" value="1"/>
</dbReference>
<keyword evidence="3 5" id="KW-0238">DNA-binding</keyword>
<evidence type="ECO:0000259" key="7">
    <source>
        <dbReference type="PROSITE" id="PS51900"/>
    </source>
</evidence>
<dbReference type="InterPro" id="IPR050808">
    <property type="entry name" value="Phage_Integrase"/>
</dbReference>
<comment type="similarity">
    <text evidence="1">Belongs to the 'phage' integrase family.</text>
</comment>
<dbReference type="PROSITE" id="PS51900">
    <property type="entry name" value="CB"/>
    <property type="match status" value="1"/>
</dbReference>
<dbReference type="PANTHER" id="PTHR30629:SF2">
    <property type="entry name" value="PROPHAGE INTEGRASE INTS-RELATED"/>
    <property type="match status" value="1"/>
</dbReference>
<proteinExistence type="inferred from homology"/>
<dbReference type="HOGENOM" id="CLU_027562_0_4_5"/>
<dbReference type="PANTHER" id="PTHR30629">
    <property type="entry name" value="PROPHAGE INTEGRASE"/>
    <property type="match status" value="1"/>
</dbReference>
<dbReference type="InterPro" id="IPR044068">
    <property type="entry name" value="CB"/>
</dbReference>
<dbReference type="PROSITE" id="PS51898">
    <property type="entry name" value="TYR_RECOMBINASE"/>
    <property type="match status" value="1"/>
</dbReference>
<dbReference type="OrthoDB" id="7615137at2"/>
<organism evidence="8 9">
    <name type="scientific">Sinorhizobium fredii (strain NBRC 101917 / NGR234)</name>
    <dbReference type="NCBI Taxonomy" id="394"/>
    <lineage>
        <taxon>Bacteria</taxon>
        <taxon>Pseudomonadati</taxon>
        <taxon>Pseudomonadota</taxon>
        <taxon>Alphaproteobacteria</taxon>
        <taxon>Hyphomicrobiales</taxon>
        <taxon>Rhizobiaceae</taxon>
        <taxon>Sinorhizobium/Ensifer group</taxon>
        <taxon>Sinorhizobium</taxon>
    </lineage>
</organism>
<evidence type="ECO:0000256" key="4">
    <source>
        <dbReference type="ARBA" id="ARBA00023172"/>
    </source>
</evidence>
<evidence type="ECO:0000256" key="3">
    <source>
        <dbReference type="ARBA" id="ARBA00023125"/>
    </source>
</evidence>
<dbReference type="Proteomes" id="UP000001054">
    <property type="component" value="Chromosome"/>
</dbReference>
<dbReference type="Pfam" id="PF00589">
    <property type="entry name" value="Phage_integrase"/>
    <property type="match status" value="1"/>
</dbReference>
<dbReference type="InterPro" id="IPR053876">
    <property type="entry name" value="Phage_int_M"/>
</dbReference>
<keyword evidence="2" id="KW-0229">DNA integration</keyword>
<dbReference type="RefSeq" id="WP_012707734.1">
    <property type="nucleotide sequence ID" value="NC_012587.1"/>
</dbReference>
<dbReference type="EMBL" id="CP001389">
    <property type="protein sequence ID" value="ACP24951.1"/>
    <property type="molecule type" value="Genomic_DNA"/>
</dbReference>
<dbReference type="InterPro" id="IPR002104">
    <property type="entry name" value="Integrase_catalytic"/>
</dbReference>
<dbReference type="InterPro" id="IPR038488">
    <property type="entry name" value="Integrase_DNA-bd_sf"/>
</dbReference>
<dbReference type="KEGG" id="rhi:NGR_c11660"/>
<dbReference type="InterPro" id="IPR011010">
    <property type="entry name" value="DNA_brk_join_enz"/>
</dbReference>
<evidence type="ECO:0000313" key="9">
    <source>
        <dbReference type="Proteomes" id="UP000001054"/>
    </source>
</evidence>
<name>C3MAV8_SINFN</name>
<dbReference type="eggNOG" id="COG0582">
    <property type="taxonomic scope" value="Bacteria"/>
</dbReference>
<dbReference type="SUPFAM" id="SSF56349">
    <property type="entry name" value="DNA breaking-rejoining enzymes"/>
    <property type="match status" value="1"/>
</dbReference>
<evidence type="ECO:0000256" key="5">
    <source>
        <dbReference type="PROSITE-ProRule" id="PRU01248"/>
    </source>
</evidence>
<dbReference type="Gene3D" id="1.10.150.130">
    <property type="match status" value="1"/>
</dbReference>
<dbReference type="PATRIC" id="fig|394.7.peg.3985"/>
<dbReference type="InterPro" id="IPR010998">
    <property type="entry name" value="Integrase_recombinase_N"/>
</dbReference>
<dbReference type="Gene3D" id="3.30.160.390">
    <property type="entry name" value="Integrase, DNA-binding domain"/>
    <property type="match status" value="1"/>
</dbReference>